<reference evidence="1 2" key="1">
    <citation type="submission" date="2016-05" db="EMBL/GenBank/DDBJ databases">
        <title>Genome sequencing of Vitellibacter soesokkakensis RSSK-12.</title>
        <authorList>
            <person name="Thevarajoo S."/>
            <person name="Selvaratnam C."/>
            <person name="Goh K.M."/>
            <person name="Chan K.-G."/>
            <person name="Chong C.S."/>
        </authorList>
    </citation>
    <scope>NUCLEOTIDE SEQUENCE [LARGE SCALE GENOMIC DNA]</scope>
    <source>
        <strain evidence="1 2">RSSK-12</strain>
    </source>
</reference>
<organism evidence="1 2">
    <name type="scientific">Aequorivita soesokkakensis</name>
    <dbReference type="NCBI Taxonomy" id="1385699"/>
    <lineage>
        <taxon>Bacteria</taxon>
        <taxon>Pseudomonadati</taxon>
        <taxon>Bacteroidota</taxon>
        <taxon>Flavobacteriia</taxon>
        <taxon>Flavobacteriales</taxon>
        <taxon>Flavobacteriaceae</taxon>
        <taxon>Aequorivita</taxon>
    </lineage>
</organism>
<evidence type="ECO:0008006" key="3">
    <source>
        <dbReference type="Google" id="ProtNLM"/>
    </source>
</evidence>
<name>A0A1A9LBT1_9FLAO</name>
<dbReference type="STRING" id="1385699.A7A78_07900"/>
<evidence type="ECO:0000313" key="1">
    <source>
        <dbReference type="EMBL" id="OAD90132.1"/>
    </source>
</evidence>
<dbReference type="OrthoDB" id="1491023at2"/>
<dbReference type="AlphaFoldDB" id="A0A1A9LBT1"/>
<keyword evidence="2" id="KW-1185">Reference proteome</keyword>
<dbReference type="RefSeq" id="WP_068763157.1">
    <property type="nucleotide sequence ID" value="NZ_LXIE01000050.1"/>
</dbReference>
<protein>
    <recommendedName>
        <fullName evidence="3">Alpha/beta hydrolase</fullName>
    </recommendedName>
</protein>
<gene>
    <name evidence="1" type="ORF">A7A78_07900</name>
</gene>
<sequence length="482" mass="54738">MELKEFVVNVGPHGTFRPSGKYQTTTQDIDEIFQKFRADKPEKITIFFHGGLVNEEAGIETALKMATHFKNDNHAPLCFVWETGFSETLKANISKIASTEIFNKLVKVLVKKLSEKLGFDFADGRGAGQSLPDAVIENELNKEVPFENFDQDFLDKNNRGPAAITALPDNEHRYELELQAEFRQLIEPDYEFMQAIEKHKFTGQDQTEENIGGRGIISSALFIKSVAQIAFKVIKRFITKRDHGFYPTIIEEILRKLYIAEVGAWVWNEMKVKSQDMWGDNALRSNLNMFAGTYVLEKLIAHKKQFPEVQINLVGHSAGSIAICNLLQATVERDSNFTYNKIAFMAPACRVDLFVEKLIANSSKFKEFKMYTMADAFEKKDRMVPYFYTHSLLYLISGILENEGKDYDSYILGMERYLLSEKPYHEAVELKAVIAYLSNIENSVVYSKSDVGSAIGLQTESLSHGGFDDDPATIKSVLHFLK</sequence>
<proteinExistence type="predicted"/>
<dbReference type="EMBL" id="LXIE01000050">
    <property type="protein sequence ID" value="OAD90132.1"/>
    <property type="molecule type" value="Genomic_DNA"/>
</dbReference>
<accession>A0A1A9LBT1</accession>
<comment type="caution">
    <text evidence="1">The sequence shown here is derived from an EMBL/GenBank/DDBJ whole genome shotgun (WGS) entry which is preliminary data.</text>
</comment>
<evidence type="ECO:0000313" key="2">
    <source>
        <dbReference type="Proteomes" id="UP000077552"/>
    </source>
</evidence>
<dbReference type="Proteomes" id="UP000077552">
    <property type="component" value="Unassembled WGS sequence"/>
</dbReference>